<evidence type="ECO:0000256" key="3">
    <source>
        <dbReference type="PROSITE-ProRule" id="PRU00023"/>
    </source>
</evidence>
<dbReference type="OrthoDB" id="5596414at2759"/>
<keyword evidence="5" id="KW-1185">Reference proteome</keyword>
<name>A0A6A5X035_9PLEO</name>
<dbReference type="PANTHER" id="PTHR24161">
    <property type="entry name" value="ANK_REP_REGION DOMAIN-CONTAINING PROTEIN-RELATED"/>
    <property type="match status" value="1"/>
</dbReference>
<keyword evidence="1" id="KW-0677">Repeat</keyword>
<dbReference type="AlphaFoldDB" id="A0A6A5X035"/>
<evidence type="ECO:0000313" key="5">
    <source>
        <dbReference type="Proteomes" id="UP000799779"/>
    </source>
</evidence>
<proteinExistence type="predicted"/>
<feature type="repeat" description="ANK" evidence="3">
    <location>
        <begin position="141"/>
        <end position="173"/>
    </location>
</feature>
<evidence type="ECO:0000256" key="2">
    <source>
        <dbReference type="ARBA" id="ARBA00023043"/>
    </source>
</evidence>
<sequence length="235" mass="25727">MVDRVKTAGIVRKVNRELRFPLEAYARKDGPTPLCVAAARGYKKTVELLLADPPLNPDYRGASKETPLEWATNCGHVGIVKMLLQDHRVSIAVSEAEGSVLIAPMGRGHSTLIWAGHYGNFKVAKRLLGKGVDVNFRSAEGGTTPLFEAAEHGNMETVQLLLDQPISMSTTSRMALLLDARVDINAQESFSASALQASYKNEMLAKLLLSKGADIHVRDGYYGNALQAFSPEWYR</sequence>
<dbReference type="PROSITE" id="PS50088">
    <property type="entry name" value="ANK_REPEAT"/>
    <property type="match status" value="2"/>
</dbReference>
<dbReference type="PRINTS" id="PR01415">
    <property type="entry name" value="ANKYRIN"/>
</dbReference>
<dbReference type="InterPro" id="IPR002110">
    <property type="entry name" value="Ankyrin_rpt"/>
</dbReference>
<dbReference type="EMBL" id="ML977574">
    <property type="protein sequence ID" value="KAF2003176.1"/>
    <property type="molecule type" value="Genomic_DNA"/>
</dbReference>
<dbReference type="SMART" id="SM00248">
    <property type="entry name" value="ANK"/>
    <property type="match status" value="5"/>
</dbReference>
<dbReference type="Gene3D" id="1.25.40.20">
    <property type="entry name" value="Ankyrin repeat-containing domain"/>
    <property type="match status" value="3"/>
</dbReference>
<dbReference type="PROSITE" id="PS50297">
    <property type="entry name" value="ANK_REP_REGION"/>
    <property type="match status" value="2"/>
</dbReference>
<keyword evidence="2 3" id="KW-0040">ANK repeat</keyword>
<feature type="repeat" description="ANK" evidence="3">
    <location>
        <begin position="107"/>
        <end position="139"/>
    </location>
</feature>
<evidence type="ECO:0000313" key="4">
    <source>
        <dbReference type="EMBL" id="KAF2003176.1"/>
    </source>
</evidence>
<organism evidence="4 5">
    <name type="scientific">Amniculicola lignicola CBS 123094</name>
    <dbReference type="NCBI Taxonomy" id="1392246"/>
    <lineage>
        <taxon>Eukaryota</taxon>
        <taxon>Fungi</taxon>
        <taxon>Dikarya</taxon>
        <taxon>Ascomycota</taxon>
        <taxon>Pezizomycotina</taxon>
        <taxon>Dothideomycetes</taxon>
        <taxon>Pleosporomycetidae</taxon>
        <taxon>Pleosporales</taxon>
        <taxon>Amniculicolaceae</taxon>
        <taxon>Amniculicola</taxon>
    </lineage>
</organism>
<evidence type="ECO:0000256" key="1">
    <source>
        <dbReference type="ARBA" id="ARBA00022737"/>
    </source>
</evidence>
<accession>A0A6A5X035</accession>
<dbReference type="SUPFAM" id="SSF48403">
    <property type="entry name" value="Ankyrin repeat"/>
    <property type="match status" value="1"/>
</dbReference>
<dbReference type="Pfam" id="PF12796">
    <property type="entry name" value="Ank_2"/>
    <property type="match status" value="2"/>
</dbReference>
<gene>
    <name evidence="4" type="ORF">P154DRAFT_573577</name>
</gene>
<dbReference type="InterPro" id="IPR036770">
    <property type="entry name" value="Ankyrin_rpt-contain_sf"/>
</dbReference>
<dbReference type="PANTHER" id="PTHR24161:SF121">
    <property type="entry name" value="M-PHASE PHOSPHOPROTEIN 8"/>
    <property type="match status" value="1"/>
</dbReference>
<dbReference type="Proteomes" id="UP000799779">
    <property type="component" value="Unassembled WGS sequence"/>
</dbReference>
<protein>
    <submittedName>
        <fullName evidence="4">Ankyrin</fullName>
    </submittedName>
</protein>
<reference evidence="4" key="1">
    <citation type="journal article" date="2020" name="Stud. Mycol.">
        <title>101 Dothideomycetes genomes: a test case for predicting lifestyles and emergence of pathogens.</title>
        <authorList>
            <person name="Haridas S."/>
            <person name="Albert R."/>
            <person name="Binder M."/>
            <person name="Bloem J."/>
            <person name="Labutti K."/>
            <person name="Salamov A."/>
            <person name="Andreopoulos B."/>
            <person name="Baker S."/>
            <person name="Barry K."/>
            <person name="Bills G."/>
            <person name="Bluhm B."/>
            <person name="Cannon C."/>
            <person name="Castanera R."/>
            <person name="Culley D."/>
            <person name="Daum C."/>
            <person name="Ezra D."/>
            <person name="Gonzalez J."/>
            <person name="Henrissat B."/>
            <person name="Kuo A."/>
            <person name="Liang C."/>
            <person name="Lipzen A."/>
            <person name="Lutzoni F."/>
            <person name="Magnuson J."/>
            <person name="Mondo S."/>
            <person name="Nolan M."/>
            <person name="Ohm R."/>
            <person name="Pangilinan J."/>
            <person name="Park H.-J."/>
            <person name="Ramirez L."/>
            <person name="Alfaro M."/>
            <person name="Sun H."/>
            <person name="Tritt A."/>
            <person name="Yoshinaga Y."/>
            <person name="Zwiers L.-H."/>
            <person name="Turgeon B."/>
            <person name="Goodwin S."/>
            <person name="Spatafora J."/>
            <person name="Crous P."/>
            <person name="Grigoriev I."/>
        </authorList>
    </citation>
    <scope>NUCLEOTIDE SEQUENCE</scope>
    <source>
        <strain evidence="4">CBS 123094</strain>
    </source>
</reference>